<keyword evidence="3" id="KW-1185">Reference proteome</keyword>
<gene>
    <name evidence="2" type="ORF">TeGR_g4185</name>
</gene>
<name>A0ABQ6MMJ7_9STRA</name>
<feature type="domain" description="CSD" evidence="1">
    <location>
        <begin position="10"/>
        <end position="45"/>
    </location>
</feature>
<dbReference type="InterPro" id="IPR012340">
    <property type="entry name" value="NA-bd_OB-fold"/>
</dbReference>
<dbReference type="PANTHER" id="PTHR46565:SF20">
    <property type="entry name" value="COLD SHOCK DOMAIN-CONTAINING PROTEIN 4"/>
    <property type="match status" value="1"/>
</dbReference>
<comment type="caution">
    <text evidence="2">The sequence shown here is derived from an EMBL/GenBank/DDBJ whole genome shotgun (WGS) entry which is preliminary data.</text>
</comment>
<evidence type="ECO:0000313" key="2">
    <source>
        <dbReference type="EMBL" id="GMI28607.1"/>
    </source>
</evidence>
<dbReference type="Proteomes" id="UP001165060">
    <property type="component" value="Unassembled WGS sequence"/>
</dbReference>
<dbReference type="PANTHER" id="PTHR46565">
    <property type="entry name" value="COLD SHOCK DOMAIN PROTEIN 2"/>
    <property type="match status" value="1"/>
</dbReference>
<dbReference type="Pfam" id="PF00313">
    <property type="entry name" value="CSD"/>
    <property type="match status" value="1"/>
</dbReference>
<dbReference type="InterPro" id="IPR002059">
    <property type="entry name" value="CSP_DNA-bd"/>
</dbReference>
<organism evidence="2 3">
    <name type="scientific">Tetraparma gracilis</name>
    <dbReference type="NCBI Taxonomy" id="2962635"/>
    <lineage>
        <taxon>Eukaryota</taxon>
        <taxon>Sar</taxon>
        <taxon>Stramenopiles</taxon>
        <taxon>Ochrophyta</taxon>
        <taxon>Bolidophyceae</taxon>
        <taxon>Parmales</taxon>
        <taxon>Triparmaceae</taxon>
        <taxon>Tetraparma</taxon>
    </lineage>
</organism>
<sequence length="67" mass="7440">MRKPQKQKRTEIRSEGFRSLADGEKVEFKVIKDQNGRLKAVDVTGPGGVEVQGAPYQARNGGYDQGY</sequence>
<reference evidence="2 3" key="1">
    <citation type="journal article" date="2023" name="Commun. Biol.">
        <title>Genome analysis of Parmales, the sister group of diatoms, reveals the evolutionary specialization of diatoms from phago-mixotrophs to photoautotrophs.</title>
        <authorList>
            <person name="Ban H."/>
            <person name="Sato S."/>
            <person name="Yoshikawa S."/>
            <person name="Yamada K."/>
            <person name="Nakamura Y."/>
            <person name="Ichinomiya M."/>
            <person name="Sato N."/>
            <person name="Blanc-Mathieu R."/>
            <person name="Endo H."/>
            <person name="Kuwata A."/>
            <person name="Ogata H."/>
        </authorList>
    </citation>
    <scope>NUCLEOTIDE SEQUENCE [LARGE SCALE GENOMIC DNA]</scope>
</reference>
<evidence type="ECO:0000259" key="1">
    <source>
        <dbReference type="Pfam" id="PF00313"/>
    </source>
</evidence>
<protein>
    <recommendedName>
        <fullName evidence="1">CSD domain-containing protein</fullName>
    </recommendedName>
</protein>
<dbReference type="EMBL" id="BRYB01002985">
    <property type="protein sequence ID" value="GMI28607.1"/>
    <property type="molecule type" value="Genomic_DNA"/>
</dbReference>
<evidence type="ECO:0000313" key="3">
    <source>
        <dbReference type="Proteomes" id="UP001165060"/>
    </source>
</evidence>
<dbReference type="Gene3D" id="2.40.50.140">
    <property type="entry name" value="Nucleic acid-binding proteins"/>
    <property type="match status" value="1"/>
</dbReference>
<accession>A0ABQ6MMJ7</accession>
<proteinExistence type="predicted"/>